<accession>A0A6C0J1U5</accession>
<protein>
    <submittedName>
        <fullName evidence="1">Uncharacterized protein</fullName>
    </submittedName>
</protein>
<sequence>MTGYDSSLSNSEHALEPGQTYYLHVLGIDITEDKDYEKIYNKMVYNRSTFKKKMEKLLCTWTKGKKVTVTEYELYDMDPYNTHKSASITILWKH</sequence>
<evidence type="ECO:0000313" key="1">
    <source>
        <dbReference type="EMBL" id="QHT99644.1"/>
    </source>
</evidence>
<reference evidence="1" key="1">
    <citation type="journal article" date="2020" name="Nature">
        <title>Giant virus diversity and host interactions through global metagenomics.</title>
        <authorList>
            <person name="Schulz F."/>
            <person name="Roux S."/>
            <person name="Paez-Espino D."/>
            <person name="Jungbluth S."/>
            <person name="Walsh D.A."/>
            <person name="Denef V.J."/>
            <person name="McMahon K.D."/>
            <person name="Konstantinidis K.T."/>
            <person name="Eloe-Fadrosh E.A."/>
            <person name="Kyrpides N.C."/>
            <person name="Woyke T."/>
        </authorList>
    </citation>
    <scope>NUCLEOTIDE SEQUENCE</scope>
    <source>
        <strain evidence="1">GVMAG-M-3300025727-45</strain>
    </source>
</reference>
<proteinExistence type="predicted"/>
<dbReference type="AlphaFoldDB" id="A0A6C0J1U5"/>
<name>A0A6C0J1U5_9ZZZZ</name>
<organism evidence="1">
    <name type="scientific">viral metagenome</name>
    <dbReference type="NCBI Taxonomy" id="1070528"/>
    <lineage>
        <taxon>unclassified sequences</taxon>
        <taxon>metagenomes</taxon>
        <taxon>organismal metagenomes</taxon>
    </lineage>
</organism>
<dbReference type="EMBL" id="MN740311">
    <property type="protein sequence ID" value="QHT99644.1"/>
    <property type="molecule type" value="Genomic_DNA"/>
</dbReference>